<keyword evidence="2" id="KW-0614">Plasmid</keyword>
<evidence type="ECO:0000313" key="4">
    <source>
        <dbReference type="Proteomes" id="UP000000390"/>
    </source>
</evidence>
<protein>
    <submittedName>
        <fullName evidence="2">Transport ATPase 3 (Substrates copper/metal cation)</fullName>
    </submittedName>
</protein>
<dbReference type="Proteomes" id="UP000000390">
    <property type="component" value="Plasmid 2"/>
</dbReference>
<reference evidence="2 4" key="1">
    <citation type="journal article" date="2010" name="J. Bacteriol.">
        <title>Complete genome sequence of Halalkalicoccus jeotgali B3(T), an extremely halophilic archaeon.</title>
        <authorList>
            <person name="Roh S.W."/>
            <person name="Nam Y.D."/>
            <person name="Nam S.H."/>
            <person name="Choi S.H."/>
            <person name="Park H.S."/>
            <person name="Bae J.W."/>
        </authorList>
    </citation>
    <scope>NUCLEOTIDE SEQUENCE [LARGE SCALE GENOMIC DNA]</scope>
    <source>
        <strain evidence="2">B3</strain>
        <strain evidence="4">DSM 18796 / CECT 7217 / JCM 14584 / KCTC 4019 / B3</strain>
        <plasmid evidence="4">2</plasmid>
    </source>
</reference>
<accession>D8JCK4</accession>
<keyword evidence="1" id="KW-1133">Transmembrane helix</keyword>
<keyword evidence="1" id="KW-0812">Transmembrane</keyword>
<proteinExistence type="predicted"/>
<sequence>MTLNRFTAEDTDPSTAEIVRVLQRCSKYLLQQIAAAISRLGYQAHGPDEENDSLRSRVEFGKYRAVLAAVLMMPVLILYVLFIYPV</sequence>
<evidence type="ECO:0000313" key="2">
    <source>
        <dbReference type="EMBL" id="ADJ17111.1"/>
    </source>
</evidence>
<gene>
    <name evidence="2" type="ordered locus">HacjB3_18858</name>
    <name evidence="3" type="ORF">C497_00565</name>
</gene>
<organism evidence="2 4">
    <name type="scientific">Halalkalicoccus jeotgali (strain DSM 18796 / CECT 7217 / JCM 14584 / KCTC 4019 / B3)</name>
    <dbReference type="NCBI Taxonomy" id="795797"/>
    <lineage>
        <taxon>Archaea</taxon>
        <taxon>Methanobacteriati</taxon>
        <taxon>Methanobacteriota</taxon>
        <taxon>Stenosarchaea group</taxon>
        <taxon>Halobacteria</taxon>
        <taxon>Halobacteriales</taxon>
        <taxon>Halococcaceae</taxon>
        <taxon>Halalkalicoccus</taxon>
    </lineage>
</organism>
<evidence type="ECO:0000313" key="3">
    <source>
        <dbReference type="EMBL" id="ELY41734.1"/>
    </source>
</evidence>
<dbReference type="HOGENOM" id="CLU_2490338_0_0_2"/>
<reference evidence="3 5" key="2">
    <citation type="journal article" date="2014" name="PLoS Genet.">
        <title>Phylogenetically driven sequencing of extremely halophilic archaea reveals strategies for static and dynamic osmo-response.</title>
        <authorList>
            <person name="Becker E.A."/>
            <person name="Seitzer P.M."/>
            <person name="Tritt A."/>
            <person name="Larsen D."/>
            <person name="Krusor M."/>
            <person name="Yao A.I."/>
            <person name="Wu D."/>
            <person name="Madern D."/>
            <person name="Eisen J.A."/>
            <person name="Darling A.E."/>
            <person name="Facciotti M.T."/>
        </authorList>
    </citation>
    <scope>NUCLEOTIDE SEQUENCE [LARGE SCALE GENOMIC DNA]</scope>
    <source>
        <strain evidence="3">B3</strain>
        <strain evidence="5">DSM 18796 / CECT 7217 / JCM 14584 / KCTC 4019 / B3</strain>
    </source>
</reference>
<evidence type="ECO:0000313" key="5">
    <source>
        <dbReference type="Proteomes" id="UP000011645"/>
    </source>
</evidence>
<dbReference type="AlphaFoldDB" id="D8JCK4"/>
<dbReference type="PATRIC" id="fig|795797.18.peg.3649"/>
<dbReference type="Proteomes" id="UP000011645">
    <property type="component" value="Unassembled WGS sequence"/>
</dbReference>
<feature type="transmembrane region" description="Helical" evidence="1">
    <location>
        <begin position="65"/>
        <end position="84"/>
    </location>
</feature>
<dbReference type="KEGG" id="hje:HacjB3_18858"/>
<name>D8JCK4_HALJB</name>
<keyword evidence="1" id="KW-0472">Membrane</keyword>
<geneLocation type="plasmid" evidence="2 4">
    <name>2</name>
</geneLocation>
<dbReference type="EMBL" id="AOHV01000002">
    <property type="protein sequence ID" value="ELY41734.1"/>
    <property type="molecule type" value="Genomic_DNA"/>
</dbReference>
<evidence type="ECO:0000256" key="1">
    <source>
        <dbReference type="SAM" id="Phobius"/>
    </source>
</evidence>
<keyword evidence="5" id="KW-1185">Reference proteome</keyword>
<dbReference type="EMBL" id="CP002064">
    <property type="protein sequence ID" value="ADJ17111.1"/>
    <property type="molecule type" value="Genomic_DNA"/>
</dbReference>